<sequence>MEETTIIIDGWALGILLGVQFVQFMMLLGVIM</sequence>
<comment type="caution">
    <text evidence="2">The sequence shown here is derived from an EMBL/GenBank/DDBJ whole genome shotgun (WGS) entry which is preliminary data.</text>
</comment>
<dbReference type="AlphaFoldDB" id="A0A0F9JPQ3"/>
<name>A0A0F9JPQ3_9ZZZZ</name>
<keyword evidence="1" id="KW-1133">Transmembrane helix</keyword>
<feature type="transmembrane region" description="Helical" evidence="1">
    <location>
        <begin position="6"/>
        <end position="31"/>
    </location>
</feature>
<keyword evidence="1" id="KW-0472">Membrane</keyword>
<organism evidence="2">
    <name type="scientific">marine sediment metagenome</name>
    <dbReference type="NCBI Taxonomy" id="412755"/>
    <lineage>
        <taxon>unclassified sequences</taxon>
        <taxon>metagenomes</taxon>
        <taxon>ecological metagenomes</taxon>
    </lineage>
</organism>
<protein>
    <submittedName>
        <fullName evidence="2">Uncharacterized protein</fullName>
    </submittedName>
</protein>
<evidence type="ECO:0000256" key="1">
    <source>
        <dbReference type="SAM" id="Phobius"/>
    </source>
</evidence>
<proteinExistence type="predicted"/>
<reference evidence="2" key="1">
    <citation type="journal article" date="2015" name="Nature">
        <title>Complex archaea that bridge the gap between prokaryotes and eukaryotes.</title>
        <authorList>
            <person name="Spang A."/>
            <person name="Saw J.H."/>
            <person name="Jorgensen S.L."/>
            <person name="Zaremba-Niedzwiedzka K."/>
            <person name="Martijn J."/>
            <person name="Lind A.E."/>
            <person name="van Eijk R."/>
            <person name="Schleper C."/>
            <person name="Guy L."/>
            <person name="Ettema T.J."/>
        </authorList>
    </citation>
    <scope>NUCLEOTIDE SEQUENCE</scope>
</reference>
<keyword evidence="1" id="KW-0812">Transmembrane</keyword>
<accession>A0A0F9JPQ3</accession>
<dbReference type="EMBL" id="LAZR01015729">
    <property type="protein sequence ID" value="KKM07626.1"/>
    <property type="molecule type" value="Genomic_DNA"/>
</dbReference>
<feature type="non-terminal residue" evidence="2">
    <location>
        <position position="32"/>
    </location>
</feature>
<evidence type="ECO:0000313" key="2">
    <source>
        <dbReference type="EMBL" id="KKM07626.1"/>
    </source>
</evidence>
<gene>
    <name evidence="2" type="ORF">LCGC14_1732120</name>
</gene>